<proteinExistence type="predicted"/>
<reference evidence="1 2" key="1">
    <citation type="journal article" date="2021" name="Commun. Biol.">
        <title>The genome of Shorea leprosula (Dipterocarpaceae) highlights the ecological relevance of drought in aseasonal tropical rainforests.</title>
        <authorList>
            <person name="Ng K.K.S."/>
            <person name="Kobayashi M.J."/>
            <person name="Fawcett J.A."/>
            <person name="Hatakeyama M."/>
            <person name="Paape T."/>
            <person name="Ng C.H."/>
            <person name="Ang C.C."/>
            <person name="Tnah L.H."/>
            <person name="Lee C.T."/>
            <person name="Nishiyama T."/>
            <person name="Sese J."/>
            <person name="O'Brien M.J."/>
            <person name="Copetti D."/>
            <person name="Mohd Noor M.I."/>
            <person name="Ong R.C."/>
            <person name="Putra M."/>
            <person name="Sireger I.Z."/>
            <person name="Indrioko S."/>
            <person name="Kosugi Y."/>
            <person name="Izuno A."/>
            <person name="Isagi Y."/>
            <person name="Lee S.L."/>
            <person name="Shimizu K.K."/>
        </authorList>
    </citation>
    <scope>NUCLEOTIDE SEQUENCE [LARGE SCALE GENOMIC DNA]</scope>
    <source>
        <strain evidence="1">214</strain>
    </source>
</reference>
<keyword evidence="2" id="KW-1185">Reference proteome</keyword>
<dbReference type="InterPro" id="IPR046958">
    <property type="entry name" value="RBK1/2/STUNTED"/>
</dbReference>
<dbReference type="PANTHER" id="PTHR47987">
    <property type="entry name" value="OS08G0249100 PROTEIN"/>
    <property type="match status" value="1"/>
</dbReference>
<dbReference type="SUPFAM" id="SSF56112">
    <property type="entry name" value="Protein kinase-like (PK-like)"/>
    <property type="match status" value="1"/>
</dbReference>
<protein>
    <submittedName>
        <fullName evidence="1">Uncharacterized protein</fullName>
    </submittedName>
</protein>
<dbReference type="AlphaFoldDB" id="A0AAV5JNL1"/>
<dbReference type="EMBL" id="BPVZ01000040">
    <property type="protein sequence ID" value="GKV14041.1"/>
    <property type="molecule type" value="Genomic_DNA"/>
</dbReference>
<comment type="caution">
    <text evidence="1">The sequence shown here is derived from an EMBL/GenBank/DDBJ whole genome shotgun (WGS) entry which is preliminary data.</text>
</comment>
<organism evidence="1 2">
    <name type="scientific">Rubroshorea leprosula</name>
    <dbReference type="NCBI Taxonomy" id="152421"/>
    <lineage>
        <taxon>Eukaryota</taxon>
        <taxon>Viridiplantae</taxon>
        <taxon>Streptophyta</taxon>
        <taxon>Embryophyta</taxon>
        <taxon>Tracheophyta</taxon>
        <taxon>Spermatophyta</taxon>
        <taxon>Magnoliopsida</taxon>
        <taxon>eudicotyledons</taxon>
        <taxon>Gunneridae</taxon>
        <taxon>Pentapetalae</taxon>
        <taxon>rosids</taxon>
        <taxon>malvids</taxon>
        <taxon>Malvales</taxon>
        <taxon>Dipterocarpaceae</taxon>
        <taxon>Rubroshorea</taxon>
    </lineage>
</organism>
<dbReference type="Proteomes" id="UP001054252">
    <property type="component" value="Unassembled WGS sequence"/>
</dbReference>
<evidence type="ECO:0000313" key="2">
    <source>
        <dbReference type="Proteomes" id="UP001054252"/>
    </source>
</evidence>
<accession>A0AAV5JNL1</accession>
<gene>
    <name evidence="1" type="ORF">SLEP1_g24968</name>
</gene>
<name>A0AAV5JNL1_9ROSI</name>
<dbReference type="Gene3D" id="1.10.510.10">
    <property type="entry name" value="Transferase(Phosphotransferase) domain 1"/>
    <property type="match status" value="1"/>
</dbReference>
<sequence>MDITRPKGQQCLLEWARPLLGRHAIRELIDPGLRNSYLEQEIYSMLQCASLCIRHNPHSRPRMSQVLRMLEVDIVIN</sequence>
<evidence type="ECO:0000313" key="1">
    <source>
        <dbReference type="EMBL" id="GKV14041.1"/>
    </source>
</evidence>
<dbReference type="InterPro" id="IPR011009">
    <property type="entry name" value="Kinase-like_dom_sf"/>
</dbReference>